<dbReference type="PROSITE" id="PS50404">
    <property type="entry name" value="GST_NTER"/>
    <property type="match status" value="1"/>
</dbReference>
<dbReference type="InterPro" id="IPR036249">
    <property type="entry name" value="Thioredoxin-like_sf"/>
</dbReference>
<dbReference type="GO" id="GO:0006749">
    <property type="term" value="P:glutathione metabolic process"/>
    <property type="evidence" value="ECO:0007669"/>
    <property type="project" value="TreeGrafter"/>
</dbReference>
<sequence length="221" mass="23941">MDPPQLIYAPIAGRAELIRLIAAAGNLPINELSNMANFGKPSISETGESKRDYTSPSGMPLLSHGGLKMSQSGPIETYVAAIAPRYRDLTVQQRAVDNMYQGIKEEILLSCAKAIFTTRKTDEGQAKKDVAELLDKWFTIFEERVPATGFIQGLGFPTPADLALLNIAVGFMPFGAAKKLADYDLDKWAKVKALCDRCAADPGVAAYLKSSEYTAANPFGF</sequence>
<dbReference type="AlphaFoldDB" id="A0A7S1W3E7"/>
<name>A0A7S1W3E7_ALECA</name>
<organism evidence="3">
    <name type="scientific">Alexandrium catenella</name>
    <name type="common">Red tide dinoflagellate</name>
    <name type="synonym">Gonyaulax catenella</name>
    <dbReference type="NCBI Taxonomy" id="2925"/>
    <lineage>
        <taxon>Eukaryota</taxon>
        <taxon>Sar</taxon>
        <taxon>Alveolata</taxon>
        <taxon>Dinophyceae</taxon>
        <taxon>Gonyaulacales</taxon>
        <taxon>Pyrocystaceae</taxon>
        <taxon>Alexandrium</taxon>
    </lineage>
</organism>
<evidence type="ECO:0008006" key="4">
    <source>
        <dbReference type="Google" id="ProtNLM"/>
    </source>
</evidence>
<dbReference type="Gene3D" id="1.20.1050.10">
    <property type="match status" value="1"/>
</dbReference>
<accession>A0A7S1W3E7</accession>
<dbReference type="InterPro" id="IPR050213">
    <property type="entry name" value="GST_superfamily"/>
</dbReference>
<evidence type="ECO:0000259" key="1">
    <source>
        <dbReference type="PROSITE" id="PS50404"/>
    </source>
</evidence>
<dbReference type="Pfam" id="PF14497">
    <property type="entry name" value="GST_C_3"/>
    <property type="match status" value="1"/>
</dbReference>
<dbReference type="InterPro" id="IPR004046">
    <property type="entry name" value="GST_C"/>
</dbReference>
<dbReference type="InterPro" id="IPR010987">
    <property type="entry name" value="Glutathione-S-Trfase_C-like"/>
</dbReference>
<feature type="domain" description="GST N-terminal" evidence="1">
    <location>
        <begin position="2"/>
        <end position="87"/>
    </location>
</feature>
<dbReference type="SUPFAM" id="SSF47616">
    <property type="entry name" value="GST C-terminal domain-like"/>
    <property type="match status" value="1"/>
</dbReference>
<dbReference type="EMBL" id="HBGE01049246">
    <property type="protein sequence ID" value="CAD9146756.1"/>
    <property type="molecule type" value="Transcribed_RNA"/>
</dbReference>
<dbReference type="InterPro" id="IPR036282">
    <property type="entry name" value="Glutathione-S-Trfase_C_sf"/>
</dbReference>
<dbReference type="PROSITE" id="PS50405">
    <property type="entry name" value="GST_CTER"/>
    <property type="match status" value="1"/>
</dbReference>
<protein>
    <recommendedName>
        <fullName evidence="4">Glutathione S-transferase</fullName>
    </recommendedName>
</protein>
<evidence type="ECO:0000259" key="2">
    <source>
        <dbReference type="PROSITE" id="PS50405"/>
    </source>
</evidence>
<reference evidence="3" key="1">
    <citation type="submission" date="2021-01" db="EMBL/GenBank/DDBJ databases">
        <authorList>
            <person name="Corre E."/>
            <person name="Pelletier E."/>
            <person name="Niang G."/>
            <person name="Scheremetjew M."/>
            <person name="Finn R."/>
            <person name="Kale V."/>
            <person name="Holt S."/>
            <person name="Cochrane G."/>
            <person name="Meng A."/>
            <person name="Brown T."/>
            <person name="Cohen L."/>
        </authorList>
    </citation>
    <scope>NUCLEOTIDE SEQUENCE</scope>
    <source>
        <strain evidence="3">OF101</strain>
    </source>
</reference>
<dbReference type="GO" id="GO:0004364">
    <property type="term" value="F:glutathione transferase activity"/>
    <property type="evidence" value="ECO:0007669"/>
    <property type="project" value="TreeGrafter"/>
</dbReference>
<dbReference type="PANTHER" id="PTHR11571:SF150">
    <property type="entry name" value="GLUTATHIONE S-TRANSFERASE"/>
    <property type="match status" value="1"/>
</dbReference>
<feature type="domain" description="GST C-terminal" evidence="2">
    <location>
        <begin position="90"/>
        <end position="219"/>
    </location>
</feature>
<gene>
    <name evidence="3" type="ORF">ACAT0790_LOCUS29729</name>
</gene>
<proteinExistence type="predicted"/>
<evidence type="ECO:0000313" key="3">
    <source>
        <dbReference type="EMBL" id="CAD9146756.1"/>
    </source>
</evidence>
<dbReference type="Gene3D" id="3.40.30.10">
    <property type="entry name" value="Glutaredoxin"/>
    <property type="match status" value="1"/>
</dbReference>
<dbReference type="InterPro" id="IPR004045">
    <property type="entry name" value="Glutathione_S-Trfase_N"/>
</dbReference>
<dbReference type="SUPFAM" id="SSF52833">
    <property type="entry name" value="Thioredoxin-like"/>
    <property type="match status" value="1"/>
</dbReference>
<dbReference type="PANTHER" id="PTHR11571">
    <property type="entry name" value="GLUTATHIONE S-TRANSFERASE"/>
    <property type="match status" value="1"/>
</dbReference>